<dbReference type="GeneID" id="117644219"/>
<dbReference type="Proteomes" id="UP000515158">
    <property type="component" value="Unplaced"/>
</dbReference>
<dbReference type="KEGG" id="tpal:117644219"/>
<dbReference type="InterPro" id="IPR036846">
    <property type="entry name" value="GM2-AP_sf"/>
</dbReference>
<proteinExistence type="predicted"/>
<sequence length="192" mass="21564">MPASRRWLLAVLLNVLISVSSPRRQASGRLFLRVLLLENCDGPPLPIRFVDRKISWIKDLGHVVDATVSVSKSIASFRMVFVELKRCRDPQRLDVCEYYATWSWRTAICNLVVMPGMIWTPILHSISPPIKCPLKAGTYHAVNSTWDLNSALMKEVLEDGMVWKGDVVFADPNNASAGCLRGAIQGVKRNFQ</sequence>
<protein>
    <submittedName>
        <fullName evidence="4">Uncharacterized protein LOC117644219</fullName>
    </submittedName>
</protein>
<evidence type="ECO:0000313" key="3">
    <source>
        <dbReference type="Proteomes" id="UP000515158"/>
    </source>
</evidence>
<dbReference type="AlphaFoldDB" id="A0A6P8YHW3"/>
<keyword evidence="1 2" id="KW-0732">Signal</keyword>
<reference evidence="4" key="1">
    <citation type="submission" date="2025-08" db="UniProtKB">
        <authorList>
            <consortium name="RefSeq"/>
        </authorList>
    </citation>
    <scope>IDENTIFICATION</scope>
    <source>
        <tissue evidence="4">Total insect</tissue>
    </source>
</reference>
<feature type="chain" id="PRO_5027937759" evidence="2">
    <location>
        <begin position="23"/>
        <end position="192"/>
    </location>
</feature>
<accession>A0A6P8YHW3</accession>
<dbReference type="InParanoid" id="A0A6P8YHW3"/>
<name>A0A6P8YHW3_THRPL</name>
<dbReference type="RefSeq" id="XP_034239378.1">
    <property type="nucleotide sequence ID" value="XM_034383487.1"/>
</dbReference>
<evidence type="ECO:0000313" key="4">
    <source>
        <dbReference type="RefSeq" id="XP_034239378.1"/>
    </source>
</evidence>
<organism evidence="4">
    <name type="scientific">Thrips palmi</name>
    <name type="common">Melon thrips</name>
    <dbReference type="NCBI Taxonomy" id="161013"/>
    <lineage>
        <taxon>Eukaryota</taxon>
        <taxon>Metazoa</taxon>
        <taxon>Ecdysozoa</taxon>
        <taxon>Arthropoda</taxon>
        <taxon>Hexapoda</taxon>
        <taxon>Insecta</taxon>
        <taxon>Pterygota</taxon>
        <taxon>Neoptera</taxon>
        <taxon>Paraneoptera</taxon>
        <taxon>Thysanoptera</taxon>
        <taxon>Terebrantia</taxon>
        <taxon>Thripoidea</taxon>
        <taxon>Thripidae</taxon>
        <taxon>Thrips</taxon>
    </lineage>
</organism>
<feature type="signal peptide" evidence="2">
    <location>
        <begin position="1"/>
        <end position="22"/>
    </location>
</feature>
<gene>
    <name evidence="4" type="primary">LOC117644219</name>
</gene>
<dbReference type="Gene3D" id="2.70.220.10">
    <property type="entry name" value="Ganglioside GM2 activator"/>
    <property type="match status" value="1"/>
</dbReference>
<evidence type="ECO:0000256" key="2">
    <source>
        <dbReference type="SAM" id="SignalP"/>
    </source>
</evidence>
<evidence type="ECO:0000256" key="1">
    <source>
        <dbReference type="ARBA" id="ARBA00022729"/>
    </source>
</evidence>
<keyword evidence="3" id="KW-1185">Reference proteome</keyword>
<dbReference type="OrthoDB" id="8188508at2759"/>